<reference evidence="10" key="1">
    <citation type="journal article" date="2025" name="Foods">
        <title>Unveiling the Microbial Signatures of Arabica Coffee Cherries: Insights into Ripeness Specific Diversity, Functional Traits, and Implications for Quality and Safety.</title>
        <authorList>
            <consortium name="RefSeq"/>
            <person name="Tenea G.N."/>
            <person name="Cifuentes V."/>
            <person name="Reyes P."/>
            <person name="Cevallos-Vallejos M."/>
        </authorList>
    </citation>
    <scope>NUCLEOTIDE SEQUENCE [LARGE SCALE GENOMIC DNA]</scope>
</reference>
<dbReference type="GeneID" id="113698065"/>
<dbReference type="PANTHER" id="PTHR32285:SF11">
    <property type="entry name" value="PROTEIN TRICHOME BIREFRINGENCE-LIKE 34"/>
    <property type="match status" value="1"/>
</dbReference>
<dbReference type="InterPro" id="IPR026057">
    <property type="entry name" value="TBL_C"/>
</dbReference>
<evidence type="ECO:0000256" key="5">
    <source>
        <dbReference type="ARBA" id="ARBA00022989"/>
    </source>
</evidence>
<dbReference type="InterPro" id="IPR029962">
    <property type="entry name" value="TBL"/>
</dbReference>
<gene>
    <name evidence="11" type="primary">LOC113698065</name>
</gene>
<keyword evidence="5 7" id="KW-1133">Transmembrane helix</keyword>
<feature type="domain" description="Trichome birefringence-like C-terminal" evidence="8">
    <location>
        <begin position="137"/>
        <end position="427"/>
    </location>
</feature>
<evidence type="ECO:0000256" key="3">
    <source>
        <dbReference type="ARBA" id="ARBA00022692"/>
    </source>
</evidence>
<dbReference type="OrthoDB" id="2016263at2759"/>
<comment type="subcellular location">
    <subcellularLocation>
        <location evidence="1">Membrane</location>
        <topology evidence="1">Single-pass membrane protein</topology>
    </subcellularLocation>
</comment>
<evidence type="ECO:0000256" key="7">
    <source>
        <dbReference type="SAM" id="Phobius"/>
    </source>
</evidence>
<sequence length="434" mass="51450">MKETRKQFIAASSLGMKFNFLHLQIAFVVAMFFLLMAAYVSREISRTSSSSSRSSSSTEVYDQKKDMINEITSDTTGQTAFSSCDLFSGRWVFDNKSYPLYKGRQCSLMNEELACEMYGRKNLNYQYWRWQPHHCDLPRFDAIDLLEKLRNKRVVYVGDSLNRNQWMSMVCLIESSIPDRPKTLHYNGSLIAFKALEYNVSIDFYWEPMLLESNCDDPTNHRVSERIIRGQSIEKHARNWNDADVLVFNSYIWWRQLKLKILWGSFENVDADRIYEDVEMLKAYEMALTTWFEWLDSHVNRSKTRVFFVSSSPTHNRAEEWGKPKKHKCFYETEPIYEEGYWSMDSDPNMMRLVEKYINKLSSQGFNAQMLNITQLSEYRKDAHPSMHRKFWDQLTHEQLTTPNYHTDCTHWCLPGVPDVWNEFLYAYLLYPPS</sequence>
<reference evidence="11" key="2">
    <citation type="submission" date="2025-08" db="UniProtKB">
        <authorList>
            <consortium name="RefSeq"/>
        </authorList>
    </citation>
    <scope>IDENTIFICATION</scope>
    <source>
        <tissue evidence="11">Leaves</tissue>
    </source>
</reference>
<dbReference type="AlphaFoldDB" id="A0A6P6T5V4"/>
<evidence type="ECO:0000259" key="8">
    <source>
        <dbReference type="Pfam" id="PF13839"/>
    </source>
</evidence>
<evidence type="ECO:0000256" key="1">
    <source>
        <dbReference type="ARBA" id="ARBA00004167"/>
    </source>
</evidence>
<dbReference type="GO" id="GO:0005794">
    <property type="term" value="C:Golgi apparatus"/>
    <property type="evidence" value="ECO:0007669"/>
    <property type="project" value="TreeGrafter"/>
</dbReference>
<evidence type="ECO:0000313" key="11">
    <source>
        <dbReference type="RefSeq" id="XP_027073535.1"/>
    </source>
</evidence>
<evidence type="ECO:0000256" key="2">
    <source>
        <dbReference type="ARBA" id="ARBA00007727"/>
    </source>
</evidence>
<accession>A0A6P6T5V4</accession>
<dbReference type="PANTHER" id="PTHR32285">
    <property type="entry name" value="PROTEIN TRICHOME BIREFRINGENCE-LIKE 9-RELATED"/>
    <property type="match status" value="1"/>
</dbReference>
<dbReference type="RefSeq" id="XP_027073535.1">
    <property type="nucleotide sequence ID" value="XM_027217734.2"/>
</dbReference>
<evidence type="ECO:0000313" key="10">
    <source>
        <dbReference type="Proteomes" id="UP001652660"/>
    </source>
</evidence>
<protein>
    <submittedName>
        <fullName evidence="11">Protein trichome birefringence-like 34 isoform X1</fullName>
    </submittedName>
</protein>
<keyword evidence="4" id="KW-0735">Signal-anchor</keyword>
<dbReference type="GO" id="GO:0016413">
    <property type="term" value="F:O-acetyltransferase activity"/>
    <property type="evidence" value="ECO:0007669"/>
    <property type="project" value="InterPro"/>
</dbReference>
<dbReference type="Proteomes" id="UP001652660">
    <property type="component" value="Chromosome 7c"/>
</dbReference>
<proteinExistence type="inferred from homology"/>
<evidence type="ECO:0000259" key="9">
    <source>
        <dbReference type="Pfam" id="PF14416"/>
    </source>
</evidence>
<dbReference type="Pfam" id="PF14416">
    <property type="entry name" value="PMR5N"/>
    <property type="match status" value="1"/>
</dbReference>
<evidence type="ECO:0000256" key="6">
    <source>
        <dbReference type="ARBA" id="ARBA00023136"/>
    </source>
</evidence>
<feature type="transmembrane region" description="Helical" evidence="7">
    <location>
        <begin position="20"/>
        <end position="40"/>
    </location>
</feature>
<keyword evidence="3 7" id="KW-0812">Transmembrane</keyword>
<dbReference type="GO" id="GO:0016020">
    <property type="term" value="C:membrane"/>
    <property type="evidence" value="ECO:0007669"/>
    <property type="project" value="UniProtKB-SubCell"/>
</dbReference>
<name>A0A6P6T5V4_COFAR</name>
<dbReference type="Pfam" id="PF13839">
    <property type="entry name" value="PC-Esterase"/>
    <property type="match status" value="1"/>
</dbReference>
<dbReference type="InterPro" id="IPR025846">
    <property type="entry name" value="TBL_N"/>
</dbReference>
<organism evidence="10 11">
    <name type="scientific">Coffea arabica</name>
    <name type="common">Arabian coffee</name>
    <dbReference type="NCBI Taxonomy" id="13443"/>
    <lineage>
        <taxon>Eukaryota</taxon>
        <taxon>Viridiplantae</taxon>
        <taxon>Streptophyta</taxon>
        <taxon>Embryophyta</taxon>
        <taxon>Tracheophyta</taxon>
        <taxon>Spermatophyta</taxon>
        <taxon>Magnoliopsida</taxon>
        <taxon>eudicotyledons</taxon>
        <taxon>Gunneridae</taxon>
        <taxon>Pentapetalae</taxon>
        <taxon>asterids</taxon>
        <taxon>lamiids</taxon>
        <taxon>Gentianales</taxon>
        <taxon>Rubiaceae</taxon>
        <taxon>Ixoroideae</taxon>
        <taxon>Gardenieae complex</taxon>
        <taxon>Bertiereae - Coffeeae clade</taxon>
        <taxon>Coffeeae</taxon>
        <taxon>Coffea</taxon>
    </lineage>
</organism>
<comment type="similarity">
    <text evidence="2">Belongs to the PC-esterase family. TBL subfamily.</text>
</comment>
<feature type="domain" description="Trichome birefringence-like N-terminal" evidence="9">
    <location>
        <begin position="83"/>
        <end position="136"/>
    </location>
</feature>
<keyword evidence="6 7" id="KW-0472">Membrane</keyword>
<evidence type="ECO:0000256" key="4">
    <source>
        <dbReference type="ARBA" id="ARBA00022968"/>
    </source>
</evidence>
<keyword evidence="10" id="KW-1185">Reference proteome</keyword>